<dbReference type="InterPro" id="IPR024134">
    <property type="entry name" value="SOD_Cu/Zn_/chaperone"/>
</dbReference>
<evidence type="ECO:0000256" key="2">
    <source>
        <dbReference type="ARBA" id="ARBA00024900"/>
    </source>
</evidence>
<comment type="cofactor">
    <cofactor evidence="3">
        <name>Zn(2+)</name>
        <dbReference type="ChEBI" id="CHEBI:29105"/>
    </cofactor>
    <text evidence="3">Binds 1 zinc ion per subunit.</text>
</comment>
<feature type="compositionally biased region" description="Acidic residues" evidence="4">
    <location>
        <begin position="53"/>
        <end position="67"/>
    </location>
</feature>
<dbReference type="InterPro" id="IPR036423">
    <property type="entry name" value="SOD-like_Cu/Zn_dom_sf"/>
</dbReference>
<comment type="caution">
    <text evidence="6">The sequence shown here is derived from an EMBL/GenBank/DDBJ whole genome shotgun (WGS) entry which is preliminary data.</text>
</comment>
<comment type="catalytic activity">
    <reaction evidence="3">
        <text>2 superoxide + 2 H(+) = H2O2 + O2</text>
        <dbReference type="Rhea" id="RHEA:20696"/>
        <dbReference type="ChEBI" id="CHEBI:15378"/>
        <dbReference type="ChEBI" id="CHEBI:15379"/>
        <dbReference type="ChEBI" id="CHEBI:16240"/>
        <dbReference type="ChEBI" id="CHEBI:18421"/>
        <dbReference type="EC" id="1.15.1.1"/>
    </reaction>
</comment>
<dbReference type="EMBL" id="BAAAVT010000017">
    <property type="protein sequence ID" value="GAA3071922.1"/>
    <property type="molecule type" value="Genomic_DNA"/>
</dbReference>
<evidence type="ECO:0000256" key="4">
    <source>
        <dbReference type="SAM" id="MobiDB-lite"/>
    </source>
</evidence>
<comment type="cofactor">
    <cofactor evidence="3">
        <name>Cu cation</name>
        <dbReference type="ChEBI" id="CHEBI:23378"/>
    </cofactor>
    <text evidence="3">Binds 1 copper ion per subunit.</text>
</comment>
<proteinExistence type="inferred from homology"/>
<dbReference type="EC" id="1.15.1.1" evidence="3"/>
<keyword evidence="7" id="KW-1185">Reference proteome</keyword>
<keyword evidence="3" id="KW-0479">Metal-binding</keyword>
<keyword evidence="3" id="KW-0862">Zinc</keyword>
<feature type="domain" description="Superoxide dismutase copper/zinc binding" evidence="5">
    <location>
        <begin position="92"/>
        <end position="275"/>
    </location>
</feature>
<evidence type="ECO:0000313" key="6">
    <source>
        <dbReference type="EMBL" id="GAA3071922.1"/>
    </source>
</evidence>
<accession>A0ABP6M5T7</accession>
<dbReference type="InterPro" id="IPR018152">
    <property type="entry name" value="SOD_Cu/Zn_BS"/>
</dbReference>
<keyword evidence="3" id="KW-0560">Oxidoreductase</keyword>
<gene>
    <name evidence="6" type="ORF">GCM10010529_25030</name>
</gene>
<feature type="region of interest" description="Disordered" evidence="4">
    <location>
        <begin position="246"/>
        <end position="278"/>
    </location>
</feature>
<organism evidence="6 7">
    <name type="scientific">Nesterenkonia aethiopica</name>
    <dbReference type="NCBI Taxonomy" id="269144"/>
    <lineage>
        <taxon>Bacteria</taxon>
        <taxon>Bacillati</taxon>
        <taxon>Actinomycetota</taxon>
        <taxon>Actinomycetes</taxon>
        <taxon>Micrococcales</taxon>
        <taxon>Micrococcaceae</taxon>
        <taxon>Nesterenkonia</taxon>
    </lineage>
</organism>
<feature type="compositionally biased region" description="Basic and acidic residues" evidence="4">
    <location>
        <begin position="258"/>
        <end position="268"/>
    </location>
</feature>
<comment type="similarity">
    <text evidence="1 3">Belongs to the Cu-Zn superoxide dismutase family.</text>
</comment>
<comment type="function">
    <text evidence="2">Destroys radicals which are normally produced within the cells and which are toxic to biological systems. May play a role in favoring mycobacterial survival in phagocytes.</text>
</comment>
<reference evidence="7" key="1">
    <citation type="journal article" date="2019" name="Int. J. Syst. Evol. Microbiol.">
        <title>The Global Catalogue of Microorganisms (GCM) 10K type strain sequencing project: providing services to taxonomists for standard genome sequencing and annotation.</title>
        <authorList>
            <consortium name="The Broad Institute Genomics Platform"/>
            <consortium name="The Broad Institute Genome Sequencing Center for Infectious Disease"/>
            <person name="Wu L."/>
            <person name="Ma J."/>
        </authorList>
    </citation>
    <scope>NUCLEOTIDE SEQUENCE [LARGE SCALE GENOMIC DNA]</scope>
    <source>
        <strain evidence="7">JCM 14309</strain>
    </source>
</reference>
<evidence type="ECO:0000256" key="3">
    <source>
        <dbReference type="RuleBase" id="RU000393"/>
    </source>
</evidence>
<keyword evidence="3" id="KW-0186">Copper</keyword>
<dbReference type="InterPro" id="IPR001424">
    <property type="entry name" value="SOD_Cu_Zn_dom"/>
</dbReference>
<evidence type="ECO:0000259" key="5">
    <source>
        <dbReference type="Pfam" id="PF00080"/>
    </source>
</evidence>
<feature type="compositionally biased region" description="Low complexity" evidence="4">
    <location>
        <begin position="35"/>
        <end position="52"/>
    </location>
</feature>
<dbReference type="PROSITE" id="PS00332">
    <property type="entry name" value="SOD_CU_ZN_2"/>
    <property type="match status" value="1"/>
</dbReference>
<evidence type="ECO:0000256" key="1">
    <source>
        <dbReference type="ARBA" id="ARBA00010457"/>
    </source>
</evidence>
<protein>
    <recommendedName>
        <fullName evidence="3">Superoxide dismutase [Cu-Zn]</fullName>
        <ecNumber evidence="3">1.15.1.1</ecNumber>
    </recommendedName>
</protein>
<dbReference type="SUPFAM" id="SSF49329">
    <property type="entry name" value="Cu,Zn superoxide dismutase-like"/>
    <property type="match status" value="1"/>
</dbReference>
<dbReference type="PANTHER" id="PTHR10003">
    <property type="entry name" value="SUPEROXIDE DISMUTASE CU-ZN -RELATED"/>
    <property type="match status" value="1"/>
</dbReference>
<name>A0ABP6M5T7_9MICC</name>
<dbReference type="Proteomes" id="UP001500236">
    <property type="component" value="Unassembled WGS sequence"/>
</dbReference>
<feature type="region of interest" description="Disordered" evidence="4">
    <location>
        <begin position="127"/>
        <end position="204"/>
    </location>
</feature>
<feature type="compositionally biased region" description="Acidic residues" evidence="4">
    <location>
        <begin position="160"/>
        <end position="188"/>
    </location>
</feature>
<evidence type="ECO:0000313" key="7">
    <source>
        <dbReference type="Proteomes" id="UP001500236"/>
    </source>
</evidence>
<feature type="region of interest" description="Disordered" evidence="4">
    <location>
        <begin position="35"/>
        <end position="77"/>
    </location>
</feature>
<dbReference type="Pfam" id="PF00080">
    <property type="entry name" value="Sod_Cu"/>
    <property type="match status" value="1"/>
</dbReference>
<dbReference type="Gene3D" id="2.60.40.200">
    <property type="entry name" value="Superoxide dismutase, copper/zinc binding domain"/>
    <property type="match status" value="1"/>
</dbReference>
<sequence>MIPDVTYPLDGGLRAASPRVLAGLALSLGLALTACGGEESPGADQDAAGQDAADQDPADASTDDGEQSGEHEASAEPFASADLADAVGNEVGEVTFSEVDAGVLVEVQVQDLESGFRGFHIHEHGVCEPQSTNDDGDIGDFLSAGGHLPGEGEEDHGLVEGEEAPETDDAEGAEEAEVPDGDPQDAEDVQAGADHPGHAGDLPNLLVAQDGTARMSVVTDRLDPELLLEGDGTAVIIHAGADNHANIPERYAPQGPDEETHGAGDAGERSACGVVEGS</sequence>